<evidence type="ECO:0000313" key="1">
    <source>
        <dbReference type="EMBL" id="RKF73547.1"/>
    </source>
</evidence>
<dbReference type="EMBL" id="MCBS01024384">
    <property type="protein sequence ID" value="RKF73547.1"/>
    <property type="molecule type" value="Genomic_DNA"/>
</dbReference>
<organism evidence="1 2">
    <name type="scientific">Golovinomyces cichoracearum</name>
    <dbReference type="NCBI Taxonomy" id="62708"/>
    <lineage>
        <taxon>Eukaryota</taxon>
        <taxon>Fungi</taxon>
        <taxon>Dikarya</taxon>
        <taxon>Ascomycota</taxon>
        <taxon>Pezizomycotina</taxon>
        <taxon>Leotiomycetes</taxon>
        <taxon>Erysiphales</taxon>
        <taxon>Erysiphaceae</taxon>
        <taxon>Golovinomyces</taxon>
    </lineage>
</organism>
<evidence type="ECO:0000313" key="2">
    <source>
        <dbReference type="Proteomes" id="UP000285326"/>
    </source>
</evidence>
<dbReference type="AlphaFoldDB" id="A0A420IG98"/>
<dbReference type="Proteomes" id="UP000285326">
    <property type="component" value="Unassembled WGS sequence"/>
</dbReference>
<reference evidence="1 2" key="1">
    <citation type="journal article" date="2018" name="BMC Genomics">
        <title>Comparative genome analyses reveal sequence features reflecting distinct modes of host-adaptation between dicot and monocot powdery mildew.</title>
        <authorList>
            <person name="Wu Y."/>
            <person name="Ma X."/>
            <person name="Pan Z."/>
            <person name="Kale S.D."/>
            <person name="Song Y."/>
            <person name="King H."/>
            <person name="Zhang Q."/>
            <person name="Presley C."/>
            <person name="Deng X."/>
            <person name="Wei C.I."/>
            <person name="Xiao S."/>
        </authorList>
    </citation>
    <scope>NUCLEOTIDE SEQUENCE [LARGE SCALE GENOMIC DNA]</scope>
    <source>
        <strain evidence="1">UMSG1</strain>
    </source>
</reference>
<name>A0A420IG98_9PEZI</name>
<gene>
    <name evidence="1" type="ORF">GcM1_243025</name>
</gene>
<sequence length="252" mass="28675">MFCSSLRGREDWTEVPATLLAIEFPRWKGKKLLCGLHHYAYNKQELTLATCDLAIPFPSPKNSSKSSDLVRVILLSPTELANTSSVFARIQKFYHAYGGKNIAIMYLLNQHDPKENRSCGLMRLQTNQHKNGYNGSLTSPSFLSEYEIPVVPLFRVESLEVTLNEFRQQLRMPPLSPKIIVPEIALLPYCSIHPPIPEHARNLLSDICPNIAGLQALIRTHEGMQKLANILSDYPWLIQEIVGFWINEYITE</sequence>
<accession>A0A420IG98</accession>
<proteinExistence type="predicted"/>
<comment type="caution">
    <text evidence="1">The sequence shown here is derived from an EMBL/GenBank/DDBJ whole genome shotgun (WGS) entry which is preliminary data.</text>
</comment>
<protein>
    <submittedName>
        <fullName evidence="1">Uncharacterized protein</fullName>
    </submittedName>
</protein>